<evidence type="ECO:0000256" key="4">
    <source>
        <dbReference type="SAM" id="MobiDB-lite"/>
    </source>
</evidence>
<evidence type="ECO:0000256" key="2">
    <source>
        <dbReference type="ARBA" id="ARBA00035108"/>
    </source>
</evidence>
<evidence type="ECO:0000256" key="3">
    <source>
        <dbReference type="ARBA" id="ARBA00035643"/>
    </source>
</evidence>
<protein>
    <submittedName>
        <fullName evidence="5">GvpL/GvpF family gas vesicle protein</fullName>
    </submittedName>
</protein>
<keyword evidence="1" id="KW-0304">Gas vesicle</keyword>
<comment type="subcellular location">
    <subcellularLocation>
        <location evidence="2">Gas vesicle</location>
    </subcellularLocation>
</comment>
<dbReference type="PANTHER" id="PTHR36852">
    <property type="entry name" value="PROTEIN GVPL 2"/>
    <property type="match status" value="1"/>
</dbReference>
<proteinExistence type="inferred from homology"/>
<evidence type="ECO:0000256" key="1">
    <source>
        <dbReference type="ARBA" id="ARBA00022987"/>
    </source>
</evidence>
<dbReference type="InterPro" id="IPR009430">
    <property type="entry name" value="GvpL/GvpF"/>
</dbReference>
<evidence type="ECO:0000313" key="6">
    <source>
        <dbReference type="Proteomes" id="UP001596203"/>
    </source>
</evidence>
<dbReference type="EMBL" id="JBHSPR010000044">
    <property type="protein sequence ID" value="MFC6021445.1"/>
    <property type="molecule type" value="Genomic_DNA"/>
</dbReference>
<dbReference type="Proteomes" id="UP001596203">
    <property type="component" value="Unassembled WGS sequence"/>
</dbReference>
<dbReference type="Pfam" id="PF06386">
    <property type="entry name" value="GvpL_GvpF"/>
    <property type="match status" value="1"/>
</dbReference>
<comment type="caution">
    <text evidence="5">The sequence shown here is derived from an EMBL/GenBank/DDBJ whole genome shotgun (WGS) entry which is preliminary data.</text>
</comment>
<keyword evidence="6" id="KW-1185">Reference proteome</keyword>
<gene>
    <name evidence="5" type="ORF">ACFP2T_35420</name>
</gene>
<reference evidence="6" key="1">
    <citation type="journal article" date="2019" name="Int. J. Syst. Evol. Microbiol.">
        <title>The Global Catalogue of Microorganisms (GCM) 10K type strain sequencing project: providing services to taxonomists for standard genome sequencing and annotation.</title>
        <authorList>
            <consortium name="The Broad Institute Genomics Platform"/>
            <consortium name="The Broad Institute Genome Sequencing Center for Infectious Disease"/>
            <person name="Wu L."/>
            <person name="Ma J."/>
        </authorList>
    </citation>
    <scope>NUCLEOTIDE SEQUENCE [LARGE SCALE GENOMIC DNA]</scope>
    <source>
        <strain evidence="6">ZS-35-S2</strain>
    </source>
</reference>
<organism evidence="5 6">
    <name type="scientific">Plantactinospora solaniradicis</name>
    <dbReference type="NCBI Taxonomy" id="1723736"/>
    <lineage>
        <taxon>Bacteria</taxon>
        <taxon>Bacillati</taxon>
        <taxon>Actinomycetota</taxon>
        <taxon>Actinomycetes</taxon>
        <taxon>Micromonosporales</taxon>
        <taxon>Micromonosporaceae</taxon>
        <taxon>Plantactinospora</taxon>
    </lineage>
</organism>
<evidence type="ECO:0000313" key="5">
    <source>
        <dbReference type="EMBL" id="MFC6021445.1"/>
    </source>
</evidence>
<comment type="similarity">
    <text evidence="3">Belongs to the gas vesicle GvpF/GvpL family.</text>
</comment>
<dbReference type="RefSeq" id="WP_377429623.1">
    <property type="nucleotide sequence ID" value="NZ_JBHSPR010000044.1"/>
</dbReference>
<sequence length="264" mass="28532">MTDDRGVWVHAMTRGLRDEGLVGVSGAGGSPVRTVQVGGLVAVVADVDLDDYGEAALRRNLGDLAWLESAATAHHRVAEAVWRHGPVVPTRLGTVYRDEAALRTELADRRVDLTATLDRLADRTEWGVKAYASRDRRPTGQPDDADGASPASTGVGTDYLRRRRARLAAGEATARAAVDSAEAVHTMLTRYAEAARRHRPQDRGLSGVPDWMVLNGAYLVHAERGAEFGELVRTLGTRYPGLRLELTGPWPPYSFATLGQGEST</sequence>
<accession>A0ABW1KI86</accession>
<dbReference type="PANTHER" id="PTHR36852:SF1">
    <property type="entry name" value="PROTEIN GVPL 2"/>
    <property type="match status" value="1"/>
</dbReference>
<name>A0ABW1KI86_9ACTN</name>
<feature type="region of interest" description="Disordered" evidence="4">
    <location>
        <begin position="131"/>
        <end position="156"/>
    </location>
</feature>